<gene>
    <name evidence="5" type="ORF">Q4469_07420</name>
</gene>
<dbReference type="Pfam" id="PF00535">
    <property type="entry name" value="Glycos_transf_2"/>
    <property type="match status" value="1"/>
</dbReference>
<sequence>MNIAIIILNYNSSPDCRKCIGYLKQQEGVEIEIVVVDNCSPCEGEQDAVRQLCQEQDCTFIQADRNRGYNAGNNIGLRYAAEKGYKYALIANPDMEFPQTDYVKQMAVIMENLNDVAVCGSNILNISGKRENPWKFPSLWEEFPFLVQLCRLLGKQRKPLVPQNGYCDILHGCCIMVNIPIIIQLGFFDENLFLFCEEVTLGKQVKMHNKKMYYLHDTIAIHRHIDSTKGSIRNRYKLFWESKVYYLKKYSGYKGIVLMLIYLSQLAHYAGKMAYFKFKKIS</sequence>
<dbReference type="EC" id="2.4.-.-" evidence="5"/>
<dbReference type="Gene3D" id="3.90.550.10">
    <property type="entry name" value="Spore Coat Polysaccharide Biosynthesis Protein SpsA, Chain A"/>
    <property type="match status" value="1"/>
</dbReference>
<keyword evidence="2 5" id="KW-0328">Glycosyltransferase</keyword>
<dbReference type="Proteomes" id="UP001170023">
    <property type="component" value="Unassembled WGS sequence"/>
</dbReference>
<evidence type="ECO:0000256" key="2">
    <source>
        <dbReference type="ARBA" id="ARBA00022676"/>
    </source>
</evidence>
<evidence type="ECO:0000313" key="5">
    <source>
        <dbReference type="EMBL" id="MDO6357517.1"/>
    </source>
</evidence>
<dbReference type="SUPFAM" id="SSF53448">
    <property type="entry name" value="Nucleotide-diphospho-sugar transferases"/>
    <property type="match status" value="1"/>
</dbReference>
<comment type="similarity">
    <text evidence="1">Belongs to the glycosyltransferase 2 family.</text>
</comment>
<dbReference type="AlphaFoldDB" id="A0AAW7WMW3"/>
<dbReference type="GO" id="GO:0016757">
    <property type="term" value="F:glycosyltransferase activity"/>
    <property type="evidence" value="ECO:0007669"/>
    <property type="project" value="UniProtKB-KW"/>
</dbReference>
<accession>A0AAW7WMW3</accession>
<evidence type="ECO:0000259" key="4">
    <source>
        <dbReference type="Pfam" id="PF00535"/>
    </source>
</evidence>
<reference evidence="5" key="1">
    <citation type="submission" date="2023-07" db="EMBL/GenBank/DDBJ databases">
        <title>Whole Genome Sequencing of Colonoscopy isolates.</title>
        <authorList>
            <person name="Surve S.V."/>
            <person name="Valls R.A."/>
            <person name="Barrak K.E."/>
            <person name="Gardner T.B."/>
            <person name="O'Toole G.A."/>
        </authorList>
    </citation>
    <scope>NUCLEOTIDE SEQUENCE</scope>
    <source>
        <strain evidence="5">GP0119</strain>
    </source>
</reference>
<feature type="domain" description="Glycosyltransferase 2-like" evidence="4">
    <location>
        <begin position="5"/>
        <end position="138"/>
    </location>
</feature>
<evidence type="ECO:0000256" key="3">
    <source>
        <dbReference type="ARBA" id="ARBA00022679"/>
    </source>
</evidence>
<dbReference type="InterPro" id="IPR001173">
    <property type="entry name" value="Glyco_trans_2-like"/>
</dbReference>
<dbReference type="PANTHER" id="PTHR43179">
    <property type="entry name" value="RHAMNOSYLTRANSFERASE WBBL"/>
    <property type="match status" value="1"/>
</dbReference>
<dbReference type="RefSeq" id="WP_298554304.1">
    <property type="nucleotide sequence ID" value="NZ_JAUONJ010000006.1"/>
</dbReference>
<evidence type="ECO:0000313" key="6">
    <source>
        <dbReference type="Proteomes" id="UP001170023"/>
    </source>
</evidence>
<dbReference type="InterPro" id="IPR029044">
    <property type="entry name" value="Nucleotide-diphossugar_trans"/>
</dbReference>
<dbReference type="PANTHER" id="PTHR43179:SF12">
    <property type="entry name" value="GALACTOFURANOSYLTRANSFERASE GLFT2"/>
    <property type="match status" value="1"/>
</dbReference>
<name>A0AAW7WMW3_9BACE</name>
<protein>
    <submittedName>
        <fullName evidence="5">Glycosyltransferase family 2 protein</fullName>
        <ecNumber evidence="5">2.4.-.-</ecNumber>
    </submittedName>
</protein>
<organism evidence="5 6">
    <name type="scientific">Bacteroides caccae</name>
    <dbReference type="NCBI Taxonomy" id="47678"/>
    <lineage>
        <taxon>Bacteria</taxon>
        <taxon>Pseudomonadati</taxon>
        <taxon>Bacteroidota</taxon>
        <taxon>Bacteroidia</taxon>
        <taxon>Bacteroidales</taxon>
        <taxon>Bacteroidaceae</taxon>
        <taxon>Bacteroides</taxon>
    </lineage>
</organism>
<proteinExistence type="inferred from homology"/>
<comment type="caution">
    <text evidence="5">The sequence shown here is derived from an EMBL/GenBank/DDBJ whole genome shotgun (WGS) entry which is preliminary data.</text>
</comment>
<evidence type="ECO:0000256" key="1">
    <source>
        <dbReference type="ARBA" id="ARBA00006739"/>
    </source>
</evidence>
<dbReference type="EMBL" id="JAUONL010000004">
    <property type="protein sequence ID" value="MDO6357517.1"/>
    <property type="molecule type" value="Genomic_DNA"/>
</dbReference>
<keyword evidence="3 5" id="KW-0808">Transferase</keyword>